<accession>A0A5S5AV45</accession>
<name>A0A5S5AV45_9FIRM</name>
<evidence type="ECO:0000256" key="6">
    <source>
        <dbReference type="RuleBase" id="RU365102"/>
    </source>
</evidence>
<sequence length="91" mass="9819">MPHLKTFFTTFLLVFLAELGDKTQLTTLLMAAHNESLTSVFMGASLALMASSFIGVCLGGYISRFLPESLIHSAAGISFIIIGILLLAHKF</sequence>
<organism evidence="7 8">
    <name type="scientific">Thermosediminibacter litoriperuensis</name>
    <dbReference type="NCBI Taxonomy" id="291989"/>
    <lineage>
        <taxon>Bacteria</taxon>
        <taxon>Bacillati</taxon>
        <taxon>Bacillota</taxon>
        <taxon>Clostridia</taxon>
        <taxon>Thermosediminibacterales</taxon>
        <taxon>Thermosediminibacteraceae</taxon>
        <taxon>Thermosediminibacter</taxon>
    </lineage>
</organism>
<evidence type="ECO:0000256" key="2">
    <source>
        <dbReference type="ARBA" id="ARBA00009190"/>
    </source>
</evidence>
<dbReference type="InterPro" id="IPR001727">
    <property type="entry name" value="GDT1-like"/>
</dbReference>
<dbReference type="PANTHER" id="PTHR12608:SF1">
    <property type="entry name" value="TRANSMEMBRANE PROTEIN 165"/>
    <property type="match status" value="1"/>
</dbReference>
<comment type="subcellular location">
    <subcellularLocation>
        <location evidence="1 6">Membrane</location>
        <topology evidence="1 6">Multi-pass membrane protein</topology>
    </subcellularLocation>
</comment>
<evidence type="ECO:0000313" key="7">
    <source>
        <dbReference type="EMBL" id="TYP56754.1"/>
    </source>
</evidence>
<dbReference type="RefSeq" id="WP_148866612.1">
    <property type="nucleotide sequence ID" value="NZ_VNHO01000007.1"/>
</dbReference>
<dbReference type="EMBL" id="VNHO01000007">
    <property type="protein sequence ID" value="TYP56754.1"/>
    <property type="molecule type" value="Genomic_DNA"/>
</dbReference>
<comment type="caution">
    <text evidence="7">The sequence shown here is derived from an EMBL/GenBank/DDBJ whole genome shotgun (WGS) entry which is preliminary data.</text>
</comment>
<keyword evidence="5 6" id="KW-0472">Membrane</keyword>
<keyword evidence="4 6" id="KW-1133">Transmembrane helix</keyword>
<protein>
    <recommendedName>
        <fullName evidence="6">GDT1 family protein</fullName>
    </recommendedName>
</protein>
<feature type="transmembrane region" description="Helical" evidence="6">
    <location>
        <begin position="36"/>
        <end position="58"/>
    </location>
</feature>
<dbReference type="PANTHER" id="PTHR12608">
    <property type="entry name" value="TRANSMEMBRANE PROTEIN HTP-1 RELATED"/>
    <property type="match status" value="1"/>
</dbReference>
<dbReference type="OrthoDB" id="9801356at2"/>
<dbReference type="GO" id="GO:0046873">
    <property type="term" value="F:metal ion transmembrane transporter activity"/>
    <property type="evidence" value="ECO:0007669"/>
    <property type="project" value="InterPro"/>
</dbReference>
<comment type="similarity">
    <text evidence="2 6">Belongs to the GDT1 family.</text>
</comment>
<dbReference type="Pfam" id="PF01169">
    <property type="entry name" value="GDT1"/>
    <property type="match status" value="1"/>
</dbReference>
<dbReference type="GO" id="GO:0016020">
    <property type="term" value="C:membrane"/>
    <property type="evidence" value="ECO:0007669"/>
    <property type="project" value="UniProtKB-SubCell"/>
</dbReference>
<evidence type="ECO:0000256" key="5">
    <source>
        <dbReference type="ARBA" id="ARBA00023136"/>
    </source>
</evidence>
<evidence type="ECO:0000256" key="3">
    <source>
        <dbReference type="ARBA" id="ARBA00022692"/>
    </source>
</evidence>
<reference evidence="7 8" key="1">
    <citation type="submission" date="2019-07" db="EMBL/GenBank/DDBJ databases">
        <title>Genomic Encyclopedia of Type Strains, Phase I: the one thousand microbial genomes (KMG-I) project.</title>
        <authorList>
            <person name="Kyrpides N."/>
        </authorList>
    </citation>
    <scope>NUCLEOTIDE SEQUENCE [LARGE SCALE GENOMIC DNA]</scope>
    <source>
        <strain evidence="7 8">DSM 16647</strain>
    </source>
</reference>
<evidence type="ECO:0000313" key="8">
    <source>
        <dbReference type="Proteomes" id="UP000322294"/>
    </source>
</evidence>
<dbReference type="Proteomes" id="UP000322294">
    <property type="component" value="Unassembled WGS sequence"/>
</dbReference>
<gene>
    <name evidence="7" type="ORF">LZ11_00810</name>
</gene>
<comment type="caution">
    <text evidence="6">Lacks conserved residue(s) required for the propagation of feature annotation.</text>
</comment>
<proteinExistence type="inferred from homology"/>
<keyword evidence="8" id="KW-1185">Reference proteome</keyword>
<evidence type="ECO:0000256" key="1">
    <source>
        <dbReference type="ARBA" id="ARBA00004141"/>
    </source>
</evidence>
<keyword evidence="3 6" id="KW-0812">Transmembrane</keyword>
<dbReference type="AlphaFoldDB" id="A0A5S5AV45"/>
<evidence type="ECO:0000256" key="4">
    <source>
        <dbReference type="ARBA" id="ARBA00022989"/>
    </source>
</evidence>
<feature type="transmembrane region" description="Helical" evidence="6">
    <location>
        <begin position="70"/>
        <end position="88"/>
    </location>
</feature>